<keyword evidence="1" id="KW-0147">Chitin-binding</keyword>
<gene>
    <name evidence="7" type="ORF">SLS63_004975</name>
</gene>
<keyword evidence="8" id="KW-1185">Reference proteome</keyword>
<proteinExistence type="inferred from homology"/>
<evidence type="ECO:0000256" key="1">
    <source>
        <dbReference type="ARBA" id="ARBA00022669"/>
    </source>
</evidence>
<dbReference type="InterPro" id="IPR018392">
    <property type="entry name" value="LysM"/>
</dbReference>
<dbReference type="Gene3D" id="3.10.350.10">
    <property type="entry name" value="LysM domain"/>
    <property type="match status" value="4"/>
</dbReference>
<sequence length="613" mass="65017">MFTIKADLQLEAAAVYIPGSLQYTFTWACLKEDSGRYCGPVAALAAAFSDPGPSYFNYISNITDQDLRPDDCDICIAERLRHQAGSPYFDGPAVASESLYESMTSSCGISGRPVVTSTIDYFTSTPTPTVAICEGAKYTIQPSDDCYTISKTQGVGTAWLLSDNQLGAFCTKFPAAGTELCITNKCKTVTVGINTTCAVIANAAGITESQFLSWNPVIDYACSNLKSLSGSEVCIDAPGRKFVRPTDSSCLPPLTPSVPATKPTDVADGSGDKPCGRYYAVQQGDFCNNLVLKFGITLQDFLFLNTGVYSNCTNLFAQESYCVQAVGDINTYPGRPDYMSVTLDPGANFTGTAFTDLPSATAKPYSRLYPPLPLASGTRDDCVHYFPGDAYQFNLTGTSLISNCMLAVSIFNVDVDDFASWNPGLGDPSSSSCSFQAGVRYCGSWYLQKATPTTTSPDSSETGPMPPGPAISGQPADCNKWSIVTEGLSCTDMAANAGITLAQFLAWNPAVSPDCLINYWLDEAYCVGVEGTAPVSNTTTTALAHPTPPAPTMSGGPANCNKWAVVTDRLSCTDMASAAGISLAQFLAWNPAVSEDCLTNYWLGEAYCVGILG</sequence>
<dbReference type="Proteomes" id="UP001430848">
    <property type="component" value="Unassembled WGS sequence"/>
</dbReference>
<protein>
    <recommendedName>
        <fullName evidence="6">LysM domain-containing protein</fullName>
    </recommendedName>
</protein>
<dbReference type="EMBL" id="JAKNSF020000019">
    <property type="protein sequence ID" value="KAK7732720.1"/>
    <property type="molecule type" value="Genomic_DNA"/>
</dbReference>
<evidence type="ECO:0000256" key="3">
    <source>
        <dbReference type="ARBA" id="ARBA00023026"/>
    </source>
</evidence>
<keyword evidence="3" id="KW-0843">Virulence</keyword>
<feature type="domain" description="LysM" evidence="6">
    <location>
        <begin position="562"/>
        <end position="609"/>
    </location>
</feature>
<feature type="compositionally biased region" description="Low complexity" evidence="5">
    <location>
        <begin position="452"/>
        <end position="463"/>
    </location>
</feature>
<accession>A0ABR1PCR5</accession>
<organism evidence="7 8">
    <name type="scientific">Diaporthe eres</name>
    <name type="common">Phomopsis oblonga</name>
    <dbReference type="NCBI Taxonomy" id="83184"/>
    <lineage>
        <taxon>Eukaryota</taxon>
        <taxon>Fungi</taxon>
        <taxon>Dikarya</taxon>
        <taxon>Ascomycota</taxon>
        <taxon>Pezizomycotina</taxon>
        <taxon>Sordariomycetes</taxon>
        <taxon>Sordariomycetidae</taxon>
        <taxon>Diaporthales</taxon>
        <taxon>Diaporthaceae</taxon>
        <taxon>Diaporthe</taxon>
        <taxon>Diaporthe eres species complex</taxon>
    </lineage>
</organism>
<dbReference type="SMART" id="SM00257">
    <property type="entry name" value="LysM"/>
    <property type="match status" value="3"/>
</dbReference>
<evidence type="ECO:0000256" key="2">
    <source>
        <dbReference type="ARBA" id="ARBA00022729"/>
    </source>
</evidence>
<evidence type="ECO:0000256" key="4">
    <source>
        <dbReference type="ARBA" id="ARBA00044955"/>
    </source>
</evidence>
<dbReference type="InterPro" id="IPR052210">
    <property type="entry name" value="LysM1-like"/>
</dbReference>
<feature type="domain" description="LysM" evidence="6">
    <location>
        <begin position="136"/>
        <end position="182"/>
    </location>
</feature>
<evidence type="ECO:0000313" key="8">
    <source>
        <dbReference type="Proteomes" id="UP001430848"/>
    </source>
</evidence>
<feature type="domain" description="LysM" evidence="6">
    <location>
        <begin position="187"/>
        <end position="233"/>
    </location>
</feature>
<evidence type="ECO:0000256" key="5">
    <source>
        <dbReference type="SAM" id="MobiDB-lite"/>
    </source>
</evidence>
<comment type="similarity">
    <text evidence="4">Belongs to the secreted LysM effector family.</text>
</comment>
<keyword evidence="2" id="KW-0732">Signal</keyword>
<feature type="domain" description="LysM" evidence="6">
    <location>
        <begin position="480"/>
        <end position="527"/>
    </location>
</feature>
<feature type="domain" description="LysM" evidence="6">
    <location>
        <begin position="277"/>
        <end position="323"/>
    </location>
</feature>
<reference evidence="7 8" key="1">
    <citation type="submission" date="2024-02" db="EMBL/GenBank/DDBJ databases">
        <title>De novo assembly and annotation of 12 fungi associated with fruit tree decline syndrome in Ontario, Canada.</title>
        <authorList>
            <person name="Sulman M."/>
            <person name="Ellouze W."/>
            <person name="Ilyukhin E."/>
        </authorList>
    </citation>
    <scope>NUCLEOTIDE SEQUENCE [LARGE SCALE GENOMIC DNA]</scope>
    <source>
        <strain evidence="7 8">M169</strain>
    </source>
</reference>
<name>A0ABR1PCR5_DIAER</name>
<comment type="caution">
    <text evidence="7">The sequence shown here is derived from an EMBL/GenBank/DDBJ whole genome shotgun (WGS) entry which is preliminary data.</text>
</comment>
<evidence type="ECO:0000313" key="7">
    <source>
        <dbReference type="EMBL" id="KAK7732720.1"/>
    </source>
</evidence>
<feature type="region of interest" description="Disordered" evidence="5">
    <location>
        <begin position="452"/>
        <end position="474"/>
    </location>
</feature>
<dbReference type="PANTHER" id="PTHR34997">
    <property type="entry name" value="AM15"/>
    <property type="match status" value="1"/>
</dbReference>
<evidence type="ECO:0000259" key="6">
    <source>
        <dbReference type="PROSITE" id="PS51782"/>
    </source>
</evidence>
<dbReference type="Pfam" id="PF01476">
    <property type="entry name" value="LysM"/>
    <property type="match status" value="2"/>
</dbReference>
<dbReference type="PANTHER" id="PTHR34997:SF2">
    <property type="entry name" value="LYSM DOMAIN-CONTAINING PROTEIN-RELATED"/>
    <property type="match status" value="1"/>
</dbReference>
<dbReference type="PROSITE" id="PS51782">
    <property type="entry name" value="LYSM"/>
    <property type="match status" value="5"/>
</dbReference>
<dbReference type="InterPro" id="IPR036779">
    <property type="entry name" value="LysM_dom_sf"/>
</dbReference>
<dbReference type="CDD" id="cd00118">
    <property type="entry name" value="LysM"/>
    <property type="match status" value="1"/>
</dbReference>